<evidence type="ECO:0000256" key="1">
    <source>
        <dbReference type="ARBA" id="ARBA00022555"/>
    </source>
</evidence>
<comment type="subunit">
    <text evidence="5">Associates with stalled 50S ribosomal subunits. Binds to RqcH, 23S rRNA and the P-site tRNA. Does not require RqcH for association with 50S subunits.</text>
</comment>
<comment type="similarity">
    <text evidence="5">Belongs to the RqcP family.</text>
</comment>
<dbReference type="InterPro" id="IPR002942">
    <property type="entry name" value="S4_RNA-bd"/>
</dbReference>
<dbReference type="InterPro" id="IPR025490">
    <property type="entry name" value="RqcP"/>
</dbReference>
<comment type="caution">
    <text evidence="7">The sequence shown here is derived from an EMBL/GenBank/DDBJ whole genome shotgun (WGS) entry which is preliminary data.</text>
</comment>
<feature type="domain" description="RNA-binding S4" evidence="6">
    <location>
        <begin position="1"/>
        <end position="61"/>
    </location>
</feature>
<evidence type="ECO:0000256" key="3">
    <source>
        <dbReference type="ARBA" id="ARBA00022884"/>
    </source>
</evidence>
<dbReference type="AlphaFoldDB" id="A0A2G6KJT1"/>
<sequence>MRLDYFLKLSRIIKRRPLAKEVCEKRLVRINDQIAKASKDVEIGDIIAISLRNRRMKVRVEQVPERAVSRKDAAALYTVLEDFHEREDDVLC</sequence>
<keyword evidence="1 5" id="KW-0820">tRNA-binding</keyword>
<evidence type="ECO:0000313" key="7">
    <source>
        <dbReference type="EMBL" id="PIE35913.1"/>
    </source>
</evidence>
<keyword evidence="4 5" id="KW-0648">Protein biosynthesis</keyword>
<dbReference type="Proteomes" id="UP000230821">
    <property type="component" value="Unassembled WGS sequence"/>
</dbReference>
<reference evidence="7 8" key="1">
    <citation type="submission" date="2017-10" db="EMBL/GenBank/DDBJ databases">
        <title>Novel microbial diversity and functional potential in the marine mammal oral microbiome.</title>
        <authorList>
            <person name="Dudek N.K."/>
            <person name="Sun C.L."/>
            <person name="Burstein D."/>
            <person name="Kantor R.S."/>
            <person name="Aliaga Goltsman D.S."/>
            <person name="Bik E.M."/>
            <person name="Thomas B.C."/>
            <person name="Banfield J.F."/>
            <person name="Relman D.A."/>
        </authorList>
    </citation>
    <scope>NUCLEOTIDE SEQUENCE [LARGE SCALE GENOMIC DNA]</scope>
    <source>
        <strain evidence="7">DOLJORAL78_47_16</strain>
    </source>
</reference>
<dbReference type="HAMAP" id="MF_00871">
    <property type="entry name" value="RqcP"/>
    <property type="match status" value="1"/>
</dbReference>
<name>A0A2G6KJT1_9BACT</name>
<dbReference type="Gene3D" id="3.10.290.10">
    <property type="entry name" value="RNA-binding S4 domain"/>
    <property type="match status" value="1"/>
</dbReference>
<evidence type="ECO:0000256" key="4">
    <source>
        <dbReference type="ARBA" id="ARBA00022917"/>
    </source>
</evidence>
<comment type="function">
    <text evidence="5">Key component of the ribosome quality control system (RQC), a ribosome-associated complex that mediates the extraction of incompletely synthesized nascent chains from stalled ribosomes and their subsequent degradation. RqcH recruits Ala-charged tRNA, and with RqcP directs the elongation of stalled nascent chains on 50S ribosomal subunits, leading to non-templated C-terminal alanine extensions (Ala tail). The Ala tail promotes nascent chain degradation. RqcP is associated with the translocation-like movement of the peptidyl-tRNA from the A-site into the P-site.</text>
</comment>
<dbReference type="SMART" id="SM00363">
    <property type="entry name" value="S4"/>
    <property type="match status" value="1"/>
</dbReference>
<dbReference type="PROSITE" id="PS50889">
    <property type="entry name" value="S4"/>
    <property type="match status" value="1"/>
</dbReference>
<dbReference type="CDD" id="cd00165">
    <property type="entry name" value="S4"/>
    <property type="match status" value="1"/>
</dbReference>
<keyword evidence="3 5" id="KW-0694">RNA-binding</keyword>
<dbReference type="GO" id="GO:0019843">
    <property type="term" value="F:rRNA binding"/>
    <property type="evidence" value="ECO:0007669"/>
    <property type="project" value="UniProtKB-UniRule"/>
</dbReference>
<dbReference type="GO" id="GO:0000049">
    <property type="term" value="F:tRNA binding"/>
    <property type="evidence" value="ECO:0007669"/>
    <property type="project" value="UniProtKB-UniRule"/>
</dbReference>
<keyword evidence="2 5" id="KW-0699">rRNA-binding</keyword>
<evidence type="ECO:0000313" key="8">
    <source>
        <dbReference type="Proteomes" id="UP000230821"/>
    </source>
</evidence>
<protein>
    <recommendedName>
        <fullName evidence="5">RQC P-site tRNA stabilizing factor</fullName>
        <shortName evidence="5">RqcP</shortName>
    </recommendedName>
    <alternativeName>
        <fullName evidence="5">Ribosome-associated protein quality control protein P</fullName>
    </alternativeName>
</protein>
<proteinExistence type="inferred from homology"/>
<dbReference type="GO" id="GO:0072344">
    <property type="term" value="P:rescue of stalled ribosome"/>
    <property type="evidence" value="ECO:0007669"/>
    <property type="project" value="UniProtKB-UniRule"/>
</dbReference>
<evidence type="ECO:0000259" key="6">
    <source>
        <dbReference type="SMART" id="SM00363"/>
    </source>
</evidence>
<gene>
    <name evidence="5" type="primary">rqcP</name>
    <name evidence="7" type="ORF">CSA56_02395</name>
</gene>
<evidence type="ECO:0000256" key="5">
    <source>
        <dbReference type="HAMAP-Rule" id="MF_00871"/>
    </source>
</evidence>
<dbReference type="InterPro" id="IPR036986">
    <property type="entry name" value="S4_RNA-bd_sf"/>
</dbReference>
<accession>A0A2G6KJT1</accession>
<dbReference type="PIRSF" id="PIRSF038881">
    <property type="entry name" value="RNAbp_HP1423"/>
    <property type="match status" value="1"/>
</dbReference>
<organism evidence="7 8">
    <name type="scientific">candidate division KSB3 bacterium</name>
    <dbReference type="NCBI Taxonomy" id="2044937"/>
    <lineage>
        <taxon>Bacteria</taxon>
        <taxon>candidate division KSB3</taxon>
    </lineage>
</organism>
<evidence type="ECO:0000256" key="2">
    <source>
        <dbReference type="ARBA" id="ARBA00022730"/>
    </source>
</evidence>
<dbReference type="Pfam" id="PF01479">
    <property type="entry name" value="S4"/>
    <property type="match status" value="1"/>
</dbReference>
<dbReference type="GO" id="GO:0043023">
    <property type="term" value="F:ribosomal large subunit binding"/>
    <property type="evidence" value="ECO:0007669"/>
    <property type="project" value="UniProtKB-UniRule"/>
</dbReference>
<dbReference type="EMBL" id="PDSK01000030">
    <property type="protein sequence ID" value="PIE35913.1"/>
    <property type="molecule type" value="Genomic_DNA"/>
</dbReference>
<dbReference type="SUPFAM" id="SSF55174">
    <property type="entry name" value="Alpha-L RNA-binding motif"/>
    <property type="match status" value="1"/>
</dbReference>